<keyword evidence="4 5" id="KW-0472">Membrane</keyword>
<dbReference type="Proteomes" id="UP001469089">
    <property type="component" value="Unassembled WGS sequence"/>
</dbReference>
<comment type="caution">
    <text evidence="7">The sequence shown here is derived from an EMBL/GenBank/DDBJ whole genome shotgun (WGS) entry which is preliminary data.</text>
</comment>
<feature type="transmembrane region" description="Helical" evidence="5">
    <location>
        <begin position="95"/>
        <end position="118"/>
    </location>
</feature>
<feature type="transmembrane region" description="Helical" evidence="5">
    <location>
        <begin position="155"/>
        <end position="173"/>
    </location>
</feature>
<dbReference type="SUPFAM" id="SSF103473">
    <property type="entry name" value="MFS general substrate transporter"/>
    <property type="match status" value="1"/>
</dbReference>
<feature type="transmembrane region" description="Helical" evidence="5">
    <location>
        <begin position="360"/>
        <end position="380"/>
    </location>
</feature>
<feature type="transmembrane region" description="Helical" evidence="5">
    <location>
        <begin position="268"/>
        <end position="287"/>
    </location>
</feature>
<dbReference type="PANTHER" id="PTHR23508:SF10">
    <property type="entry name" value="CARBOXYLIC ACID TRANSPORTER PROTEIN HOMOLOG"/>
    <property type="match status" value="1"/>
</dbReference>
<feature type="transmembrane region" description="Helical" evidence="5">
    <location>
        <begin position="231"/>
        <end position="256"/>
    </location>
</feature>
<evidence type="ECO:0000313" key="8">
    <source>
        <dbReference type="Proteomes" id="UP001469089"/>
    </source>
</evidence>
<dbReference type="Pfam" id="PF07690">
    <property type="entry name" value="MFS_1"/>
    <property type="match status" value="1"/>
</dbReference>
<evidence type="ECO:0000256" key="5">
    <source>
        <dbReference type="SAM" id="Phobius"/>
    </source>
</evidence>
<feature type="transmembrane region" description="Helical" evidence="5">
    <location>
        <begin position="63"/>
        <end position="83"/>
    </location>
</feature>
<keyword evidence="3 5" id="KW-1133">Transmembrane helix</keyword>
<keyword evidence="2 5" id="KW-0812">Transmembrane</keyword>
<organism evidence="7 8">
    <name type="scientific">Paraburkholderia acidicola</name>
    <dbReference type="NCBI Taxonomy" id="1912599"/>
    <lineage>
        <taxon>Bacteria</taxon>
        <taxon>Pseudomonadati</taxon>
        <taxon>Pseudomonadota</taxon>
        <taxon>Betaproteobacteria</taxon>
        <taxon>Burkholderiales</taxon>
        <taxon>Burkholderiaceae</taxon>
        <taxon>Paraburkholderia</taxon>
    </lineage>
</organism>
<keyword evidence="8" id="KW-1185">Reference proteome</keyword>
<dbReference type="PANTHER" id="PTHR23508">
    <property type="entry name" value="CARBOXYLIC ACID TRANSPORTER PROTEIN HOMOLOG"/>
    <property type="match status" value="1"/>
</dbReference>
<dbReference type="InterPro" id="IPR011701">
    <property type="entry name" value="MFS"/>
</dbReference>
<feature type="transmembrane region" description="Helical" evidence="5">
    <location>
        <begin position="318"/>
        <end position="340"/>
    </location>
</feature>
<feature type="domain" description="Major facilitator superfamily (MFS) profile" evidence="6">
    <location>
        <begin position="25"/>
        <end position="411"/>
    </location>
</feature>
<evidence type="ECO:0000259" key="6">
    <source>
        <dbReference type="PROSITE" id="PS50850"/>
    </source>
</evidence>
<dbReference type="RefSeq" id="WP_349544720.1">
    <property type="nucleotide sequence ID" value="NZ_JAOALG010000002.1"/>
</dbReference>
<evidence type="ECO:0000256" key="3">
    <source>
        <dbReference type="ARBA" id="ARBA00022989"/>
    </source>
</evidence>
<dbReference type="EMBL" id="JAOALG010000002">
    <property type="protein sequence ID" value="MEQ5842975.1"/>
    <property type="molecule type" value="Genomic_DNA"/>
</dbReference>
<protein>
    <submittedName>
        <fullName evidence="7">MFS transporter</fullName>
    </submittedName>
</protein>
<dbReference type="InterPro" id="IPR020846">
    <property type="entry name" value="MFS_dom"/>
</dbReference>
<feature type="transmembrane region" description="Helical" evidence="5">
    <location>
        <begin position="180"/>
        <end position="201"/>
    </location>
</feature>
<reference evidence="7 8" key="1">
    <citation type="journal article" date="2024" name="Chem. Sci.">
        <title>Discovery of a lagriamide polyketide by integrated genome mining, isotopic labeling, and untargeted metabolomics.</title>
        <authorList>
            <person name="Fergusson C.H."/>
            <person name="Saulog J."/>
            <person name="Paulo B.S."/>
            <person name="Wilson D.M."/>
            <person name="Liu D.Y."/>
            <person name="Morehouse N.J."/>
            <person name="Waterworth S."/>
            <person name="Barkei J."/>
            <person name="Gray C.A."/>
            <person name="Kwan J.C."/>
            <person name="Eustaquio A.S."/>
            <person name="Linington R.G."/>
        </authorList>
    </citation>
    <scope>NUCLEOTIDE SEQUENCE [LARGE SCALE GENOMIC DNA]</scope>
    <source>
        <strain evidence="7 8">RL17-338-BIF-B</strain>
    </source>
</reference>
<evidence type="ECO:0000256" key="2">
    <source>
        <dbReference type="ARBA" id="ARBA00022692"/>
    </source>
</evidence>
<proteinExistence type="predicted"/>
<dbReference type="InterPro" id="IPR036259">
    <property type="entry name" value="MFS_trans_sf"/>
</dbReference>
<evidence type="ECO:0000256" key="4">
    <source>
        <dbReference type="ARBA" id="ARBA00023136"/>
    </source>
</evidence>
<comment type="subcellular location">
    <subcellularLocation>
        <location evidence="1">Membrane</location>
        <topology evidence="1">Multi-pass membrane protein</topology>
    </subcellularLocation>
</comment>
<accession>A0ABV1LUM7</accession>
<sequence length="426" mass="44797">MQMKLVGKASGAPDATWDTAYERKALLVLATGYGLVGLDRFIINPLFPIMQRDLGLNYRDFGMIAGVLAFTWGIASVISGRLADRAGTKAVMVPAMIVFSLLSATSGLAGGLISLLVVRALMGMAEGAYVPASVVSTIAASRPTRIGLNVGLQQLAMPLIGLGFGPILVAFLLRIFPGWHWVFIVASIPGLLLVAVMSRVLRDTRARTPDDQDGKTPSRGSWLEVLRYRAVIVNTLGMFCYLTCMIILTAFMPNYLTDHLKLNFDKMSIVLAGMGFGSVGLAVVPALSDRWGYRRTVSAALVVELAALIAVKFCSTDIALLFCLLFIAMFMNAGVVSITVGPLTHRAVPAYLRTSATGMVVGLGEIVGGAISPAVTGMLAQKLGIEIVVILAPAAIAVGLIVMVLGVGNSAAEICAVDGTMHGGAP</sequence>
<feature type="transmembrane region" description="Helical" evidence="5">
    <location>
        <begin position="387"/>
        <end position="408"/>
    </location>
</feature>
<name>A0ABV1LUM7_9BURK</name>
<evidence type="ECO:0000313" key="7">
    <source>
        <dbReference type="EMBL" id="MEQ5842975.1"/>
    </source>
</evidence>
<dbReference type="PROSITE" id="PS50850">
    <property type="entry name" value="MFS"/>
    <property type="match status" value="1"/>
</dbReference>
<gene>
    <name evidence="7" type="ORF">N0A02_26320</name>
</gene>
<dbReference type="Gene3D" id="1.20.1250.20">
    <property type="entry name" value="MFS general substrate transporter like domains"/>
    <property type="match status" value="1"/>
</dbReference>
<evidence type="ECO:0000256" key="1">
    <source>
        <dbReference type="ARBA" id="ARBA00004141"/>
    </source>
</evidence>